<dbReference type="SMART" id="SM00544">
    <property type="entry name" value="MA3"/>
    <property type="match status" value="1"/>
</dbReference>
<evidence type="ECO:0000256" key="5">
    <source>
        <dbReference type="ARBA" id="ARBA00023242"/>
    </source>
</evidence>
<name>A0AAE0FVS7_9CHLO</name>
<dbReference type="Pfam" id="PF02847">
    <property type="entry name" value="MA3"/>
    <property type="match status" value="1"/>
</dbReference>
<dbReference type="InterPro" id="IPR039778">
    <property type="entry name" value="PDCD4"/>
</dbReference>
<dbReference type="PANTHER" id="PTHR12626:SF0">
    <property type="entry name" value="PROGRAMMED CELL DEATH PROTEIN 4"/>
    <property type="match status" value="1"/>
</dbReference>
<comment type="similarity">
    <text evidence="2">Belongs to the PDCD4 family.</text>
</comment>
<dbReference type="Proteomes" id="UP001190700">
    <property type="component" value="Unassembled WGS sequence"/>
</dbReference>
<evidence type="ECO:0000256" key="1">
    <source>
        <dbReference type="ARBA" id="ARBA00004496"/>
    </source>
</evidence>
<comment type="caution">
    <text evidence="7">The sequence shown here is derived from an EMBL/GenBank/DDBJ whole genome shotgun (WGS) entry which is preliminary data.</text>
</comment>
<dbReference type="Gene3D" id="1.25.40.180">
    <property type="match status" value="1"/>
</dbReference>
<feature type="domain" description="MI" evidence="6">
    <location>
        <begin position="24"/>
        <end position="150"/>
    </location>
</feature>
<evidence type="ECO:0000313" key="7">
    <source>
        <dbReference type="EMBL" id="KAK3266966.1"/>
    </source>
</evidence>
<gene>
    <name evidence="7" type="ORF">CYMTET_24444</name>
</gene>
<dbReference type="GO" id="GO:0045892">
    <property type="term" value="P:negative regulation of DNA-templated transcription"/>
    <property type="evidence" value="ECO:0007669"/>
    <property type="project" value="InterPro"/>
</dbReference>
<comment type="subcellular location">
    <subcellularLocation>
        <location evidence="1">Cytoplasm</location>
    </subcellularLocation>
</comment>
<proteinExistence type="inferred from homology"/>
<keyword evidence="5" id="KW-0539">Nucleus</keyword>
<dbReference type="SUPFAM" id="SSF48371">
    <property type="entry name" value="ARM repeat"/>
    <property type="match status" value="1"/>
</dbReference>
<feature type="non-terminal residue" evidence="7">
    <location>
        <position position="1"/>
    </location>
</feature>
<dbReference type="PANTHER" id="PTHR12626">
    <property type="entry name" value="PROGRAMMED CELL DEATH 4"/>
    <property type="match status" value="1"/>
</dbReference>
<evidence type="ECO:0000256" key="2">
    <source>
        <dbReference type="ARBA" id="ARBA00005497"/>
    </source>
</evidence>
<evidence type="ECO:0000259" key="6">
    <source>
        <dbReference type="PROSITE" id="PS51366"/>
    </source>
</evidence>
<reference evidence="7 8" key="1">
    <citation type="journal article" date="2015" name="Genome Biol. Evol.">
        <title>Comparative Genomics of a Bacterivorous Green Alga Reveals Evolutionary Causalities and Consequences of Phago-Mixotrophic Mode of Nutrition.</title>
        <authorList>
            <person name="Burns J.A."/>
            <person name="Paasch A."/>
            <person name="Narechania A."/>
            <person name="Kim E."/>
        </authorList>
    </citation>
    <scope>NUCLEOTIDE SEQUENCE [LARGE SCALE GENOMIC DNA]</scope>
    <source>
        <strain evidence="7 8">PLY_AMNH</strain>
    </source>
</reference>
<dbReference type="AlphaFoldDB" id="A0AAE0FVS7"/>
<accession>A0AAE0FVS7</accession>
<dbReference type="InterPro" id="IPR003891">
    <property type="entry name" value="Initiation_fac_eIF4g_MI"/>
</dbReference>
<sequence length="150" mass="16405">GCEGGAAVRAQYSTHRGVTGASRDVRRGSACSVLHSPWCDWGFRDVKARQDVKEAQQCVHVLHVPFFHHELVKQSLNIAIEDSTRSKAILELLKTLAGCGQLSTNQIAWGFARMQDMIDDLNLDVPGAKGMLEELVMAARAYGVLPEVST</sequence>
<evidence type="ECO:0000256" key="3">
    <source>
        <dbReference type="ARBA" id="ARBA00022490"/>
    </source>
</evidence>
<evidence type="ECO:0000313" key="8">
    <source>
        <dbReference type="Proteomes" id="UP001190700"/>
    </source>
</evidence>
<keyword evidence="3" id="KW-0963">Cytoplasm</keyword>
<protein>
    <recommendedName>
        <fullName evidence="6">MI domain-containing protein</fullName>
    </recommendedName>
</protein>
<keyword evidence="8" id="KW-1185">Reference proteome</keyword>
<organism evidence="7 8">
    <name type="scientific">Cymbomonas tetramitiformis</name>
    <dbReference type="NCBI Taxonomy" id="36881"/>
    <lineage>
        <taxon>Eukaryota</taxon>
        <taxon>Viridiplantae</taxon>
        <taxon>Chlorophyta</taxon>
        <taxon>Pyramimonadophyceae</taxon>
        <taxon>Pyramimonadales</taxon>
        <taxon>Pyramimonadaceae</taxon>
        <taxon>Cymbomonas</taxon>
    </lineage>
</organism>
<dbReference type="GO" id="GO:0005737">
    <property type="term" value="C:cytoplasm"/>
    <property type="evidence" value="ECO:0007669"/>
    <property type="project" value="UniProtKB-SubCell"/>
</dbReference>
<dbReference type="PROSITE" id="PS51366">
    <property type="entry name" value="MI"/>
    <property type="match status" value="1"/>
</dbReference>
<dbReference type="InterPro" id="IPR016024">
    <property type="entry name" value="ARM-type_fold"/>
</dbReference>
<keyword evidence="4" id="KW-0677">Repeat</keyword>
<evidence type="ECO:0000256" key="4">
    <source>
        <dbReference type="ARBA" id="ARBA00022737"/>
    </source>
</evidence>
<dbReference type="EMBL" id="LGRX02012699">
    <property type="protein sequence ID" value="KAK3266966.1"/>
    <property type="molecule type" value="Genomic_DNA"/>
</dbReference>